<dbReference type="Proteomes" id="UP001234297">
    <property type="component" value="Chromosome 5"/>
</dbReference>
<accession>A0ACC2M121</accession>
<comment type="caution">
    <text evidence="1">The sequence shown here is derived from an EMBL/GenBank/DDBJ whole genome shotgun (WGS) entry which is preliminary data.</text>
</comment>
<dbReference type="EMBL" id="CM056813">
    <property type="protein sequence ID" value="KAJ8639330.1"/>
    <property type="molecule type" value="Genomic_DNA"/>
</dbReference>
<keyword evidence="2" id="KW-1185">Reference proteome</keyword>
<evidence type="ECO:0000313" key="2">
    <source>
        <dbReference type="Proteomes" id="UP001234297"/>
    </source>
</evidence>
<proteinExistence type="predicted"/>
<protein>
    <submittedName>
        <fullName evidence="1">Uncharacterized protein</fullName>
    </submittedName>
</protein>
<sequence length="407" mass="45638">MERDYRAHVLIFPYPTQGHINPTLQFAKRLVSKGLKATLATTIFIHKSTQIEPGCVNGRARCDELGFAEAGSTEAYLERLEAVGSRTLAELIDRLAQSGHPVNCLVPLDVTTVTLPVMPALEIPDIPSFCSDIGSYPAYLQLVLDQFKNVESADWVPFNSFDKLEEQMVKWMEERCKAIAIGPTLPSMFLDKRVEGDENYSINLYKPDKVGYMKWLDTKAVGSVVYISFGSMAELTEKQMEELALGIKGCNKYYLWVVRETEKKKLPAKSIEDMEDKGIIVTWSKQIEVLAHEAVGCFVTHSGWNSTMEALCLGVPMVCVPQWTDQPTNAKFVADVWGVGVRARVDDKGCVRREEIGFCIREVMEGEKSEEIKRNAKKWKAFAKEALEEGGSSDKNIEKFVASFVKP</sequence>
<reference evidence="1 2" key="1">
    <citation type="journal article" date="2022" name="Hortic Res">
        <title>A haplotype resolved chromosomal level avocado genome allows analysis of novel avocado genes.</title>
        <authorList>
            <person name="Nath O."/>
            <person name="Fletcher S.J."/>
            <person name="Hayward A."/>
            <person name="Shaw L.M."/>
            <person name="Masouleh A.K."/>
            <person name="Furtado A."/>
            <person name="Henry R.J."/>
            <person name="Mitter N."/>
        </authorList>
    </citation>
    <scope>NUCLEOTIDE SEQUENCE [LARGE SCALE GENOMIC DNA]</scope>
    <source>
        <strain evidence="2">cv. Hass</strain>
    </source>
</reference>
<evidence type="ECO:0000313" key="1">
    <source>
        <dbReference type="EMBL" id="KAJ8639330.1"/>
    </source>
</evidence>
<gene>
    <name evidence="1" type="ORF">MRB53_016024</name>
</gene>
<organism evidence="1 2">
    <name type="scientific">Persea americana</name>
    <name type="common">Avocado</name>
    <dbReference type="NCBI Taxonomy" id="3435"/>
    <lineage>
        <taxon>Eukaryota</taxon>
        <taxon>Viridiplantae</taxon>
        <taxon>Streptophyta</taxon>
        <taxon>Embryophyta</taxon>
        <taxon>Tracheophyta</taxon>
        <taxon>Spermatophyta</taxon>
        <taxon>Magnoliopsida</taxon>
        <taxon>Magnoliidae</taxon>
        <taxon>Laurales</taxon>
        <taxon>Lauraceae</taxon>
        <taxon>Persea</taxon>
    </lineage>
</organism>
<name>A0ACC2M121_PERAE</name>